<proteinExistence type="predicted"/>
<dbReference type="Pfam" id="PF10825">
    <property type="entry name" value="DUF2752"/>
    <property type="match status" value="1"/>
</dbReference>
<organism evidence="2 3">
    <name type="scientific">Clostridium hominis</name>
    <dbReference type="NCBI Taxonomy" id="2763036"/>
    <lineage>
        <taxon>Bacteria</taxon>
        <taxon>Bacillati</taxon>
        <taxon>Bacillota</taxon>
        <taxon>Clostridia</taxon>
        <taxon>Eubacteriales</taxon>
        <taxon>Clostridiaceae</taxon>
        <taxon>Clostridium</taxon>
    </lineage>
</organism>
<dbReference type="Proteomes" id="UP000596929">
    <property type="component" value="Unassembled WGS sequence"/>
</dbReference>
<feature type="transmembrane region" description="Helical" evidence="1">
    <location>
        <begin position="7"/>
        <end position="25"/>
    </location>
</feature>
<keyword evidence="1" id="KW-0812">Transmembrane</keyword>
<evidence type="ECO:0000313" key="2">
    <source>
        <dbReference type="EMBL" id="MBC5629898.1"/>
    </source>
</evidence>
<gene>
    <name evidence="2" type="ORF">H8S20_13530</name>
</gene>
<comment type="caution">
    <text evidence="2">The sequence shown here is derived from an EMBL/GenBank/DDBJ whole genome shotgun (WGS) entry which is preliminary data.</text>
</comment>
<keyword evidence="3" id="KW-1185">Reference proteome</keyword>
<keyword evidence="1" id="KW-0472">Membrane</keyword>
<protein>
    <submittedName>
        <fullName evidence="2">DUF2752 domain-containing protein</fullName>
    </submittedName>
</protein>
<reference evidence="2 3" key="1">
    <citation type="submission" date="2020-08" db="EMBL/GenBank/DDBJ databases">
        <title>Genome public.</title>
        <authorList>
            <person name="Liu C."/>
            <person name="Sun Q."/>
        </authorList>
    </citation>
    <scope>NUCLEOTIDE SEQUENCE [LARGE SCALE GENOMIC DNA]</scope>
    <source>
        <strain evidence="2 3">NSJ-6</strain>
    </source>
</reference>
<dbReference type="InterPro" id="IPR021215">
    <property type="entry name" value="DUF2752"/>
</dbReference>
<name>A0ABR7DGE6_9CLOT</name>
<dbReference type="RefSeq" id="WP_186860458.1">
    <property type="nucleotide sequence ID" value="NZ_JACOOO010000031.1"/>
</dbReference>
<evidence type="ECO:0000256" key="1">
    <source>
        <dbReference type="SAM" id="Phobius"/>
    </source>
</evidence>
<feature type="transmembrane region" description="Helical" evidence="1">
    <location>
        <begin position="89"/>
        <end position="110"/>
    </location>
</feature>
<accession>A0ABR7DGE6</accession>
<evidence type="ECO:0000313" key="3">
    <source>
        <dbReference type="Proteomes" id="UP000596929"/>
    </source>
</evidence>
<dbReference type="EMBL" id="JACOOO010000031">
    <property type="protein sequence ID" value="MBC5629898.1"/>
    <property type="molecule type" value="Genomic_DNA"/>
</dbReference>
<feature type="transmembrane region" description="Helical" evidence="1">
    <location>
        <begin position="63"/>
        <end position="82"/>
    </location>
</feature>
<keyword evidence="1" id="KW-1133">Transmembrane helix</keyword>
<sequence length="130" mass="15028">MKNNKRIIFIALISLMLWAILLRFFSNLTGTICLIRGTIGIPCPACGITRAIKSLIKLNIKDALYYNPLFLIPFIFIVVLIFKRKYIKVTATICAITFIIVYIFRMSLYFPNTEPMKINEDSILIKYLIN</sequence>